<evidence type="ECO:0000256" key="1">
    <source>
        <dbReference type="ARBA" id="ARBA00004141"/>
    </source>
</evidence>
<feature type="region of interest" description="Disordered" evidence="7">
    <location>
        <begin position="1"/>
        <end position="37"/>
    </location>
</feature>
<feature type="transmembrane region" description="Helical" evidence="6">
    <location>
        <begin position="369"/>
        <end position="394"/>
    </location>
</feature>
<dbReference type="InterPro" id="IPR002528">
    <property type="entry name" value="MATE_fam"/>
</dbReference>
<evidence type="ECO:0000256" key="7">
    <source>
        <dbReference type="SAM" id="MobiDB-lite"/>
    </source>
</evidence>
<feature type="transmembrane region" description="Helical" evidence="6">
    <location>
        <begin position="218"/>
        <end position="240"/>
    </location>
</feature>
<evidence type="ECO:0000256" key="3">
    <source>
        <dbReference type="ARBA" id="ARBA00022692"/>
    </source>
</evidence>
<feature type="transmembrane region" description="Helical" evidence="6">
    <location>
        <begin position="415"/>
        <end position="438"/>
    </location>
</feature>
<feature type="transmembrane region" description="Helical" evidence="6">
    <location>
        <begin position="444"/>
        <end position="468"/>
    </location>
</feature>
<name>A0A834SYE2_9FABA</name>
<reference evidence="8" key="1">
    <citation type="submission" date="2020-09" db="EMBL/GenBank/DDBJ databases">
        <title>Genome-Enabled Discovery of Anthraquinone Biosynthesis in Senna tora.</title>
        <authorList>
            <person name="Kang S.-H."/>
            <person name="Pandey R.P."/>
            <person name="Lee C.-M."/>
            <person name="Sim J.-S."/>
            <person name="Jeong J.-T."/>
            <person name="Choi B.-S."/>
            <person name="Jung M."/>
            <person name="Ginzburg D."/>
            <person name="Zhao K."/>
            <person name="Won S.Y."/>
            <person name="Oh T.-J."/>
            <person name="Yu Y."/>
            <person name="Kim N.-H."/>
            <person name="Lee O.R."/>
            <person name="Lee T.-H."/>
            <person name="Bashyal P."/>
            <person name="Kim T.-S."/>
            <person name="Lee W.-H."/>
            <person name="Kawkins C."/>
            <person name="Kim C.-K."/>
            <person name="Kim J.S."/>
            <person name="Ahn B.O."/>
            <person name="Rhee S.Y."/>
            <person name="Sohng J.K."/>
        </authorList>
    </citation>
    <scope>NUCLEOTIDE SEQUENCE</scope>
    <source>
        <tissue evidence="8">Leaf</tissue>
    </source>
</reference>
<evidence type="ECO:0000256" key="2">
    <source>
        <dbReference type="ARBA" id="ARBA00010199"/>
    </source>
</evidence>
<keyword evidence="9" id="KW-1185">Reference proteome</keyword>
<dbReference type="EMBL" id="JAAIUW010000010">
    <property type="protein sequence ID" value="KAF7811156.1"/>
    <property type="molecule type" value="Genomic_DNA"/>
</dbReference>
<dbReference type="GO" id="GO:0042910">
    <property type="term" value="F:xenobiotic transmembrane transporter activity"/>
    <property type="evidence" value="ECO:0007669"/>
    <property type="project" value="InterPro"/>
</dbReference>
<feature type="transmembrane region" description="Helical" evidence="6">
    <location>
        <begin position="154"/>
        <end position="179"/>
    </location>
</feature>
<feature type="transmembrane region" description="Helical" evidence="6">
    <location>
        <begin position="185"/>
        <end position="206"/>
    </location>
</feature>
<dbReference type="Proteomes" id="UP000634136">
    <property type="component" value="Unassembled WGS sequence"/>
</dbReference>
<sequence>MESQDELRQPMLESTPAEQAPVAASEEEEEEGSQMNRGGAHIVDHRLEELLSNTELPWVKKMQCATWMELKIMVRVAAPIILVYLVSNFMSTLTCIFVGHLGNVELAAANLGNSCMQLFAFGLMLGMGSAVETLCGQAYGAHKYEMLGVYMQRAIIVLSLVAIPLSVIFIFSKQILILIHESTVLASYAAIFVYGLIPQIYAYAVNFPIQKFLQSQSIVSPSTLISAVTLVPHVLLTWLVVYKFGWGLLGASLVLSLSWWIMVVAQFVYIVNSGRCKHTWAGLSLQAFHGLWPFFKLSIGSAVMLCLEVWYYQVLVLITGLLDNPTIALDAISICMSVSGLLFPIALGFNAAASVRVSNELGAGNPKAALFSVIIVNTVSLIIAAIEAMIVLSLRHTISYIYTSGETVANAVSELCPYLAFTLVLNGVQPVLSGVAVGCGWQAFVAYVNIGCYYVIGVPLGCLLGFYFDLGVRVDKAKNRVDQMEDKTEANGTS</sequence>
<dbReference type="OrthoDB" id="2126698at2759"/>
<keyword evidence="4 6" id="KW-1133">Transmembrane helix</keyword>
<organism evidence="8 9">
    <name type="scientific">Senna tora</name>
    <dbReference type="NCBI Taxonomy" id="362788"/>
    <lineage>
        <taxon>Eukaryota</taxon>
        <taxon>Viridiplantae</taxon>
        <taxon>Streptophyta</taxon>
        <taxon>Embryophyta</taxon>
        <taxon>Tracheophyta</taxon>
        <taxon>Spermatophyta</taxon>
        <taxon>Magnoliopsida</taxon>
        <taxon>eudicotyledons</taxon>
        <taxon>Gunneridae</taxon>
        <taxon>Pentapetalae</taxon>
        <taxon>rosids</taxon>
        <taxon>fabids</taxon>
        <taxon>Fabales</taxon>
        <taxon>Fabaceae</taxon>
        <taxon>Caesalpinioideae</taxon>
        <taxon>Cassia clade</taxon>
        <taxon>Senna</taxon>
    </lineage>
</organism>
<gene>
    <name evidence="8" type="ORF">G2W53_032132</name>
</gene>
<feature type="transmembrane region" description="Helical" evidence="6">
    <location>
        <begin position="329"/>
        <end position="349"/>
    </location>
</feature>
<keyword evidence="5 6" id="KW-0472">Membrane</keyword>
<dbReference type="GO" id="GO:0016020">
    <property type="term" value="C:membrane"/>
    <property type="evidence" value="ECO:0007669"/>
    <property type="project" value="UniProtKB-SubCell"/>
</dbReference>
<evidence type="ECO:0000256" key="6">
    <source>
        <dbReference type="RuleBase" id="RU004914"/>
    </source>
</evidence>
<evidence type="ECO:0000313" key="9">
    <source>
        <dbReference type="Proteomes" id="UP000634136"/>
    </source>
</evidence>
<comment type="similarity">
    <text evidence="2 6">Belongs to the multi antimicrobial extrusion (MATE) (TC 2.A.66.1) family.</text>
</comment>
<proteinExistence type="inferred from homology"/>
<evidence type="ECO:0000256" key="5">
    <source>
        <dbReference type="ARBA" id="ARBA00023136"/>
    </source>
</evidence>
<comment type="caution">
    <text evidence="8">The sequence shown here is derived from an EMBL/GenBank/DDBJ whole genome shotgun (WGS) entry which is preliminary data.</text>
</comment>
<evidence type="ECO:0000256" key="4">
    <source>
        <dbReference type="ARBA" id="ARBA00022989"/>
    </source>
</evidence>
<feature type="transmembrane region" description="Helical" evidence="6">
    <location>
        <begin position="246"/>
        <end position="271"/>
    </location>
</feature>
<dbReference type="CDD" id="cd13132">
    <property type="entry name" value="MATE_eukaryotic"/>
    <property type="match status" value="1"/>
</dbReference>
<evidence type="ECO:0000313" key="8">
    <source>
        <dbReference type="EMBL" id="KAF7811156.1"/>
    </source>
</evidence>
<keyword evidence="3 6" id="KW-0812">Transmembrane</keyword>
<feature type="transmembrane region" description="Helical" evidence="6">
    <location>
        <begin position="301"/>
        <end position="322"/>
    </location>
</feature>
<dbReference type="AlphaFoldDB" id="A0A834SYE2"/>
<comment type="subcellular location">
    <subcellularLocation>
        <location evidence="1">Membrane</location>
        <topology evidence="1">Multi-pass membrane protein</topology>
    </subcellularLocation>
</comment>
<accession>A0A834SYE2</accession>
<dbReference type="InterPro" id="IPR045069">
    <property type="entry name" value="MATE_euk"/>
</dbReference>
<protein>
    <recommendedName>
        <fullName evidence="6">Protein DETOXIFICATION</fullName>
    </recommendedName>
    <alternativeName>
        <fullName evidence="6">Multidrug and toxic compound extrusion protein</fullName>
    </alternativeName>
</protein>
<feature type="transmembrane region" description="Helical" evidence="6">
    <location>
        <begin position="76"/>
        <end position="99"/>
    </location>
</feature>
<dbReference type="NCBIfam" id="TIGR00797">
    <property type="entry name" value="matE"/>
    <property type="match status" value="1"/>
</dbReference>
<dbReference type="GO" id="GO:0015297">
    <property type="term" value="F:antiporter activity"/>
    <property type="evidence" value="ECO:0007669"/>
    <property type="project" value="InterPro"/>
</dbReference>
<dbReference type="PANTHER" id="PTHR11206">
    <property type="entry name" value="MULTIDRUG RESISTANCE PROTEIN"/>
    <property type="match status" value="1"/>
</dbReference>
<feature type="transmembrane region" description="Helical" evidence="6">
    <location>
        <begin position="119"/>
        <end position="142"/>
    </location>
</feature>
<dbReference type="Pfam" id="PF01554">
    <property type="entry name" value="MatE"/>
    <property type="match status" value="2"/>
</dbReference>
<dbReference type="GO" id="GO:1990961">
    <property type="term" value="P:xenobiotic detoxification by transmembrane export across the plasma membrane"/>
    <property type="evidence" value="ECO:0007669"/>
    <property type="project" value="InterPro"/>
</dbReference>